<keyword evidence="1" id="KW-0732">Signal</keyword>
<organism evidence="3 4">
    <name type="scientific">Tahibacter harae</name>
    <dbReference type="NCBI Taxonomy" id="2963937"/>
    <lineage>
        <taxon>Bacteria</taxon>
        <taxon>Pseudomonadati</taxon>
        <taxon>Pseudomonadota</taxon>
        <taxon>Gammaproteobacteria</taxon>
        <taxon>Lysobacterales</taxon>
        <taxon>Rhodanobacteraceae</taxon>
        <taxon>Tahibacter</taxon>
    </lineage>
</organism>
<reference evidence="3" key="1">
    <citation type="submission" date="2022-07" db="EMBL/GenBank/DDBJ databases">
        <title>Tahibacter sp., a new gammaproteobacterium isolated from the silt sample collected at pig farm.</title>
        <authorList>
            <person name="Chen H."/>
        </authorList>
    </citation>
    <scope>NUCLEOTIDE SEQUENCE</scope>
    <source>
        <strain evidence="3">P2K</strain>
    </source>
</reference>
<feature type="domain" description="Amidohydrolase 3" evidence="2">
    <location>
        <begin position="213"/>
        <end position="666"/>
    </location>
</feature>
<accession>A0ABT1QY39</accession>
<dbReference type="Gene3D" id="3.10.310.70">
    <property type="match status" value="1"/>
</dbReference>
<evidence type="ECO:0000313" key="3">
    <source>
        <dbReference type="EMBL" id="MCQ4167193.1"/>
    </source>
</evidence>
<dbReference type="Gene3D" id="2.30.40.10">
    <property type="entry name" value="Urease, subunit C, domain 1"/>
    <property type="match status" value="1"/>
</dbReference>
<evidence type="ECO:0000259" key="2">
    <source>
        <dbReference type="Pfam" id="PF07969"/>
    </source>
</evidence>
<dbReference type="Gene3D" id="3.20.20.140">
    <property type="entry name" value="Metal-dependent hydrolases"/>
    <property type="match status" value="1"/>
</dbReference>
<dbReference type="SUPFAM" id="SSF51556">
    <property type="entry name" value="Metallo-dependent hydrolases"/>
    <property type="match status" value="1"/>
</dbReference>
<protein>
    <submittedName>
        <fullName evidence="3">Amidohydrolase family protein</fullName>
    </submittedName>
</protein>
<dbReference type="RefSeq" id="WP_255916382.1">
    <property type="nucleotide sequence ID" value="NZ_JANFQO010000026.1"/>
</dbReference>
<dbReference type="PANTHER" id="PTHR22642:SF2">
    <property type="entry name" value="PROTEIN LONG AFTER FAR-RED 3"/>
    <property type="match status" value="1"/>
</dbReference>
<name>A0ABT1QY39_9GAMM</name>
<dbReference type="SUPFAM" id="SSF51338">
    <property type="entry name" value="Composite domain of metallo-dependent hydrolases"/>
    <property type="match status" value="1"/>
</dbReference>
<dbReference type="InterPro" id="IPR013108">
    <property type="entry name" value="Amidohydro_3"/>
</dbReference>
<dbReference type="Proteomes" id="UP001165498">
    <property type="component" value="Unassembled WGS sequence"/>
</dbReference>
<dbReference type="InterPro" id="IPR011059">
    <property type="entry name" value="Metal-dep_hydrolase_composite"/>
</dbReference>
<keyword evidence="4" id="KW-1185">Reference proteome</keyword>
<comment type="caution">
    <text evidence="3">The sequence shown here is derived from an EMBL/GenBank/DDBJ whole genome shotgun (WGS) entry which is preliminary data.</text>
</comment>
<sequence length="685" mass="71932">MRPTVLRSLCVSVVSLAALLAAGCATPPAQRAEKAAADASPAASPPPDTIIINANIVTLAAPPAPATAQAMAITNGIITALGTTAQIKSLAGPSTTTHTPPPGTVLFPGFIDPHSHMSAIGFYGDTTHWVDVASTNVLFKPSPGKPGCTGTPDPQTCFIPVTSQDDVIARLQAAVKNVDPNSKTPYVLAFNYDPARLGASKGCSGVGFQCINFENGHARAQLDAISDQVPIMVASESGHIVYVNTPALNLLNICGVIAAGGTSGSTGQCHQPIMNTPQETALARLGQLDEDLALYAIGYFQGKIIEADPLAAEKMLTNAATVYAQHGFTYAQEGAASFGDMALYATRLDTAAERATFPLTMAMIAYDPGSADMSSTLSAATRAQKLFGDNPLISVAAVKTFADGSTQGYTAWLDGNYFMLFNPFTDASIFPQQPYQGLPDVDQAGITARVTQAHQANFPMIIHQNGDAAITASLAALAAAPPPPAGKRDVVLHAPMISDVQLQSLQGKPVTVSFLVPDIFYWGLMECQQILGQSDTLGMYPTASAFNAGLNVTLHTDSPVTPPAPLFAIWAAASRSAQQPSWYPNKSNCPATLLPPGGSQAISIEQGMRAYTVNAAWQYGLEDSRGTLEVNKIADIVMLSNNPLNMQNNINFLRTVMIVGTYSQGRLFLNKAPTTNWPEPTAGLP</sequence>
<dbReference type="PROSITE" id="PS51257">
    <property type="entry name" value="PROKAR_LIPOPROTEIN"/>
    <property type="match status" value="1"/>
</dbReference>
<evidence type="ECO:0000313" key="4">
    <source>
        <dbReference type="Proteomes" id="UP001165498"/>
    </source>
</evidence>
<evidence type="ECO:0000256" key="1">
    <source>
        <dbReference type="SAM" id="SignalP"/>
    </source>
</evidence>
<feature type="signal peptide" evidence="1">
    <location>
        <begin position="1"/>
        <end position="31"/>
    </location>
</feature>
<feature type="chain" id="PRO_5047490087" evidence="1">
    <location>
        <begin position="32"/>
        <end position="685"/>
    </location>
</feature>
<proteinExistence type="predicted"/>
<dbReference type="Pfam" id="PF07969">
    <property type="entry name" value="Amidohydro_3"/>
    <property type="match status" value="1"/>
</dbReference>
<dbReference type="InterPro" id="IPR032466">
    <property type="entry name" value="Metal_Hydrolase"/>
</dbReference>
<dbReference type="PANTHER" id="PTHR22642">
    <property type="entry name" value="IMIDAZOLONEPROPIONASE"/>
    <property type="match status" value="1"/>
</dbReference>
<gene>
    <name evidence="3" type="ORF">NM961_20960</name>
</gene>
<dbReference type="EMBL" id="JANFQO010000026">
    <property type="protein sequence ID" value="MCQ4167193.1"/>
    <property type="molecule type" value="Genomic_DNA"/>
</dbReference>